<reference evidence="9" key="1">
    <citation type="submission" date="2021-01" db="EMBL/GenBank/DDBJ databases">
        <title>Adiantum capillus-veneris genome.</title>
        <authorList>
            <person name="Fang Y."/>
            <person name="Liao Q."/>
        </authorList>
    </citation>
    <scope>NUCLEOTIDE SEQUENCE</scope>
    <source>
        <strain evidence="9">H3</strain>
        <tissue evidence="9">Leaf</tissue>
    </source>
</reference>
<dbReference type="Pfam" id="PF15870">
    <property type="entry name" value="EloA-BP1"/>
    <property type="match status" value="1"/>
</dbReference>
<dbReference type="InterPro" id="IPR011011">
    <property type="entry name" value="Znf_FYVE_PHD"/>
</dbReference>
<dbReference type="SUPFAM" id="SSF57903">
    <property type="entry name" value="FYVE/PHD zinc finger"/>
    <property type="match status" value="1"/>
</dbReference>
<feature type="coiled-coil region" evidence="5">
    <location>
        <begin position="750"/>
        <end position="781"/>
    </location>
</feature>
<evidence type="ECO:0000313" key="10">
    <source>
        <dbReference type="Proteomes" id="UP000886520"/>
    </source>
</evidence>
<keyword evidence="5" id="KW-0175">Coiled coil</keyword>
<dbReference type="EMBL" id="JABFUD020000010">
    <property type="protein sequence ID" value="KAI5074675.1"/>
    <property type="molecule type" value="Genomic_DNA"/>
</dbReference>
<feature type="compositionally biased region" description="Polar residues" evidence="6">
    <location>
        <begin position="433"/>
        <end position="446"/>
    </location>
</feature>
<keyword evidence="2 4" id="KW-0863">Zinc-finger</keyword>
<comment type="caution">
    <text evidence="9">The sequence shown here is derived from an EMBL/GenBank/DDBJ whole genome shotgun (WGS) entry which is preliminary data.</text>
</comment>
<dbReference type="GO" id="GO:0016567">
    <property type="term" value="P:protein ubiquitination"/>
    <property type="evidence" value="ECO:0007669"/>
    <property type="project" value="TreeGrafter"/>
</dbReference>
<feature type="region of interest" description="Disordered" evidence="6">
    <location>
        <begin position="433"/>
        <end position="453"/>
    </location>
</feature>
<feature type="compositionally biased region" description="Polar residues" evidence="6">
    <location>
        <begin position="1043"/>
        <end position="1062"/>
    </location>
</feature>
<evidence type="ECO:0000313" key="9">
    <source>
        <dbReference type="EMBL" id="KAI5074675.1"/>
    </source>
</evidence>
<evidence type="ECO:0000256" key="6">
    <source>
        <dbReference type="SAM" id="MobiDB-lite"/>
    </source>
</evidence>
<dbReference type="OrthoDB" id="21204at2759"/>
<sequence length="1272" mass="139695">MMIASASRQDMALEAKSSREKCGICCIPVSTRGVLDCCSDIFCYSCIDTWSAFTNSCPLCKLRFKFITFVPAADDGDASDVETQDAFFDFLGQERVDDWIDEHEEDGTLSFPSFFIDEDAVVCLDGDACLVRKGLNEKDAESGLEDISVACDSCDCWYHASCVGYNPDSQGERSWICPRCVGTGVLDLFKFQSASKNLSSKLSSKSLSLHKDGSFTFVDEGETAVVVSMDASFGSVLDEAADQGVPARSTSLGIKSSLDETCLETSVDPEGSVLDEAADQGVSAGSPSLGNEAADRGVSAGSPSLGIEGSLDEGCLETALDPEKIPVVPSMCIIEKLLSNTSNMVSNVSVTEPEASAFDEVTGQKDVAVEEPSSCADVMQQPSETCPVKPAVGIECSLTYPHLNTTHELVVKSSLSPPIQDEGNTSSMTVVCAQSSSQVPGDNQNAPDVGKLSESMGKEFKGELHRAQEDENLKQELVSGKQQNKVPKRREPPCSLPDKEQRGKKKLKLEDRRSLPSSRSKVQMMHLRESSFDSIPSEAAESRELVKRSINEEVRAKNESDYCTSSEPEALSVQEVLKPKSEVMDELKELVQGPAPCHRRVVIARKNTTSATNGSSEGVRTRKIVYRGSTLDENVCRIVNDMRQHLQREAAALGILGDDRKVDVADEKFFVAFKAAIQSSQANLRQQHPSPVKRMAVQKPGSKLDASRQNLMKKLYGGSGKRRQAWDRDWDVSFWRERITREKKSRESSKTLLQQEMAHMEEAMQESKKSIKAELNSLKSRVYLADTSLLPRQKDIKPLSEQSTAKTNPVYAPQSKSLNHVRTPEGPPKRATTLGVSNTGETDGNQPVKTDKRRWALEVLARKTGQSEKIQRNNGSLLAELPGHMRPVVEFDRRSKVPSATRQIQLDRFLEHYLQQAPTEIVCDNPECQAAVREAINKEKEIYDRSNSKGVYVNLCVQALTSLPKLATVKAEETSPVRAAEFSPFSAAETSVEAAGTSNNDDRAVLMAWKAAGLISDSPPETCGGPETEVPGMRIDCIPSDGNLDSESPNDRNSPPAGNSHSIGILPNSVDTNTETGSDKFCSNGVEDVRDEETCIQGTLRHDANNDTEKVPEDKELGAQKEMIEEKAQDQEANCDQHTLLEPAPGEEGNLKETEHCCSAVSMPVQEQPSDMIQGFPLDASTQAEQHTLETMEKISKQVELYVKEHIRPLHKSHIITTEQYKWAVTKTTNKVMQHHSQAKSADFLIVEGEKVRRLAEQYLEIYSKHIFPGVK</sequence>
<keyword evidence="1" id="KW-0479">Metal-binding</keyword>
<evidence type="ECO:0008006" key="11">
    <source>
        <dbReference type="Google" id="ProtNLM"/>
    </source>
</evidence>
<feature type="compositionally biased region" description="Basic and acidic residues" evidence="6">
    <location>
        <begin position="489"/>
        <end position="501"/>
    </location>
</feature>
<dbReference type="Pfam" id="PF00628">
    <property type="entry name" value="PHD"/>
    <property type="match status" value="1"/>
</dbReference>
<dbReference type="InterPro" id="IPR019787">
    <property type="entry name" value="Znf_PHD-finger"/>
</dbReference>
<organism evidence="9 10">
    <name type="scientific">Adiantum capillus-veneris</name>
    <name type="common">Maidenhair fern</name>
    <dbReference type="NCBI Taxonomy" id="13818"/>
    <lineage>
        <taxon>Eukaryota</taxon>
        <taxon>Viridiplantae</taxon>
        <taxon>Streptophyta</taxon>
        <taxon>Embryophyta</taxon>
        <taxon>Tracheophyta</taxon>
        <taxon>Polypodiopsida</taxon>
        <taxon>Polypodiidae</taxon>
        <taxon>Polypodiales</taxon>
        <taxon>Pteridineae</taxon>
        <taxon>Pteridaceae</taxon>
        <taxon>Vittarioideae</taxon>
        <taxon>Adiantum</taxon>
    </lineage>
</organism>
<gene>
    <name evidence="9" type="ORF">GOP47_0010636</name>
</gene>
<evidence type="ECO:0000256" key="5">
    <source>
        <dbReference type="SAM" id="Coils"/>
    </source>
</evidence>
<dbReference type="InterPro" id="IPR001965">
    <property type="entry name" value="Znf_PHD"/>
</dbReference>
<dbReference type="Gene3D" id="3.30.40.10">
    <property type="entry name" value="Zinc/RING finger domain, C3HC4 (zinc finger)"/>
    <property type="match status" value="2"/>
</dbReference>
<dbReference type="GO" id="GO:0061630">
    <property type="term" value="F:ubiquitin protein ligase activity"/>
    <property type="evidence" value="ECO:0007669"/>
    <property type="project" value="TreeGrafter"/>
</dbReference>
<feature type="domain" description="RING-type" evidence="8">
    <location>
        <begin position="22"/>
        <end position="61"/>
    </location>
</feature>
<accession>A0A9D4UVN9</accession>
<evidence type="ECO:0000259" key="8">
    <source>
        <dbReference type="PROSITE" id="PS50089"/>
    </source>
</evidence>
<dbReference type="InterPro" id="IPR013083">
    <property type="entry name" value="Znf_RING/FYVE/PHD"/>
</dbReference>
<dbReference type="AlphaFoldDB" id="A0A9D4UVN9"/>
<feature type="region of interest" description="Disordered" evidence="6">
    <location>
        <begin position="1017"/>
        <end position="1085"/>
    </location>
</feature>
<name>A0A9D4UVN9_ADICA</name>
<evidence type="ECO:0000256" key="1">
    <source>
        <dbReference type="ARBA" id="ARBA00022723"/>
    </source>
</evidence>
<feature type="region of interest" description="Disordered" evidence="6">
    <location>
        <begin position="278"/>
        <end position="299"/>
    </location>
</feature>
<dbReference type="InterPro" id="IPR031736">
    <property type="entry name" value="REXO1-like_dom"/>
</dbReference>
<dbReference type="PROSITE" id="PS50089">
    <property type="entry name" value="ZF_RING_2"/>
    <property type="match status" value="1"/>
</dbReference>
<dbReference type="InterPro" id="IPR001841">
    <property type="entry name" value="Znf_RING"/>
</dbReference>
<protein>
    <recommendedName>
        <fullName evidence="11">RING-type domain-containing protein</fullName>
    </recommendedName>
</protein>
<keyword evidence="10" id="KW-1185">Reference proteome</keyword>
<evidence type="ECO:0000256" key="2">
    <source>
        <dbReference type="ARBA" id="ARBA00022771"/>
    </source>
</evidence>
<evidence type="ECO:0000259" key="7">
    <source>
        <dbReference type="PROSITE" id="PS50016"/>
    </source>
</evidence>
<proteinExistence type="predicted"/>
<evidence type="ECO:0000256" key="4">
    <source>
        <dbReference type="PROSITE-ProRule" id="PRU00175"/>
    </source>
</evidence>
<feature type="region of interest" description="Disordered" evidence="6">
    <location>
        <begin position="468"/>
        <end position="523"/>
    </location>
</feature>
<feature type="region of interest" description="Disordered" evidence="6">
    <location>
        <begin position="797"/>
        <end position="851"/>
    </location>
</feature>
<dbReference type="SUPFAM" id="SSF57850">
    <property type="entry name" value="RING/U-box"/>
    <property type="match status" value="1"/>
</dbReference>
<dbReference type="PROSITE" id="PS50016">
    <property type="entry name" value="ZF_PHD_2"/>
    <property type="match status" value="1"/>
</dbReference>
<dbReference type="SMART" id="SM00249">
    <property type="entry name" value="PHD"/>
    <property type="match status" value="1"/>
</dbReference>
<dbReference type="PANTHER" id="PTHR15315">
    <property type="entry name" value="RING FINGER PROTEIN 41, 151"/>
    <property type="match status" value="1"/>
</dbReference>
<feature type="compositionally biased region" description="Polar residues" evidence="6">
    <location>
        <begin position="834"/>
        <end position="848"/>
    </location>
</feature>
<dbReference type="GO" id="GO:0008270">
    <property type="term" value="F:zinc ion binding"/>
    <property type="evidence" value="ECO:0007669"/>
    <property type="project" value="UniProtKB-KW"/>
</dbReference>
<dbReference type="Proteomes" id="UP000886520">
    <property type="component" value="Chromosome 10"/>
</dbReference>
<dbReference type="PANTHER" id="PTHR15315:SF26">
    <property type="entry name" value="E3 UBIQUITIN-PROTEIN LIGASE NRDP1"/>
    <property type="match status" value="1"/>
</dbReference>
<keyword evidence="3" id="KW-0862">Zinc</keyword>
<evidence type="ECO:0000256" key="3">
    <source>
        <dbReference type="ARBA" id="ARBA00022833"/>
    </source>
</evidence>
<feature type="domain" description="PHD-type" evidence="7">
    <location>
        <begin position="120"/>
        <end position="183"/>
    </location>
</feature>